<evidence type="ECO:0000256" key="1">
    <source>
        <dbReference type="SAM" id="Phobius"/>
    </source>
</evidence>
<gene>
    <name evidence="2" type="ORF">Hokovirus_4_23</name>
</gene>
<name>A0A1V0SH43_9VIRU</name>
<protein>
    <submittedName>
        <fullName evidence="2">Uncharacterized protein</fullName>
    </submittedName>
</protein>
<evidence type="ECO:0000313" key="2">
    <source>
        <dbReference type="EMBL" id="ARF11049.1"/>
    </source>
</evidence>
<keyword evidence="1" id="KW-1133">Transmembrane helix</keyword>
<reference evidence="2" key="1">
    <citation type="journal article" date="2017" name="Science">
        <title>Giant viruses with an expanded complement of translation system components.</title>
        <authorList>
            <person name="Schulz F."/>
            <person name="Yutin N."/>
            <person name="Ivanova N.N."/>
            <person name="Ortega D.R."/>
            <person name="Lee T.K."/>
            <person name="Vierheilig J."/>
            <person name="Daims H."/>
            <person name="Horn M."/>
            <person name="Wagner M."/>
            <person name="Jensen G.J."/>
            <person name="Kyrpides N.C."/>
            <person name="Koonin E.V."/>
            <person name="Woyke T."/>
        </authorList>
    </citation>
    <scope>NUCLEOTIDE SEQUENCE</scope>
    <source>
        <strain evidence="2">HKV1</strain>
    </source>
</reference>
<keyword evidence="1" id="KW-0812">Transmembrane</keyword>
<organism evidence="2">
    <name type="scientific">Hokovirus HKV1</name>
    <dbReference type="NCBI Taxonomy" id="1977638"/>
    <lineage>
        <taxon>Viruses</taxon>
        <taxon>Varidnaviria</taxon>
        <taxon>Bamfordvirae</taxon>
        <taxon>Nucleocytoviricota</taxon>
        <taxon>Megaviricetes</taxon>
        <taxon>Imitervirales</taxon>
        <taxon>Mimiviridae</taxon>
        <taxon>Klosneuvirinae</taxon>
        <taxon>Hokovirus</taxon>
    </lineage>
</organism>
<accession>A0A1V0SH43</accession>
<sequence>MTTSDKTIQNGKYVSLSLNDNPWYYDKNIILTDNNDINIYHKKYNSNNYDVYYYILCLIIIIFILCRYYKI</sequence>
<proteinExistence type="predicted"/>
<keyword evidence="1" id="KW-0472">Membrane</keyword>
<feature type="transmembrane region" description="Helical" evidence="1">
    <location>
        <begin position="51"/>
        <end position="69"/>
    </location>
</feature>
<dbReference type="EMBL" id="KY684106">
    <property type="protein sequence ID" value="ARF11049.1"/>
    <property type="molecule type" value="Genomic_DNA"/>
</dbReference>